<dbReference type="Gene3D" id="2.40.50.1020">
    <property type="entry name" value="LytTr DNA-binding domain"/>
    <property type="match status" value="1"/>
</dbReference>
<dbReference type="PANTHER" id="PTHR37299">
    <property type="entry name" value="TRANSCRIPTIONAL REGULATOR-RELATED"/>
    <property type="match status" value="1"/>
</dbReference>
<dbReference type="STRING" id="490189.SAMN02927903_01657"/>
<dbReference type="OrthoDB" id="2168082at2"/>
<dbReference type="Gene3D" id="3.40.50.2300">
    <property type="match status" value="1"/>
</dbReference>
<dbReference type="PROSITE" id="PS50110">
    <property type="entry name" value="RESPONSE_REGULATORY"/>
    <property type="match status" value="1"/>
</dbReference>
<dbReference type="InterPro" id="IPR001789">
    <property type="entry name" value="Sig_transdc_resp-reg_receiver"/>
</dbReference>
<sequence length="250" mass="28526">MIRAIIIDDEAHCTSRIERLVADYAPGLIEIVDTASDIDAAYTAINVHKPDCIFLDVQIHDQTGFDLLKRFEKIDFQVVFATAYEQYAIQAFRFSAIDYLLKPVDPDDFVQTVERLSQRTTAEPSTGAFEIASDHFQNLKNGKLTVATSEGKEIFDIPDIVHCEAAGNYTIFTFKNRKPLKDSRTLKKYDEILTKHGFFRIHSAHLVNLDYVKRFENGKNSFVVLKDNSKLPVSTRRKDDFLQRLAELSA</sequence>
<dbReference type="PROSITE" id="PS50930">
    <property type="entry name" value="HTH_LYTTR"/>
    <property type="match status" value="1"/>
</dbReference>
<keyword evidence="5" id="KW-1185">Reference proteome</keyword>
<dbReference type="InterPro" id="IPR011006">
    <property type="entry name" value="CheY-like_superfamily"/>
</dbReference>
<dbReference type="Pfam" id="PF04397">
    <property type="entry name" value="LytTR"/>
    <property type="match status" value="1"/>
</dbReference>
<feature type="domain" description="HTH LytTR-type" evidence="3">
    <location>
        <begin position="144"/>
        <end position="247"/>
    </location>
</feature>
<dbReference type="Pfam" id="PF00072">
    <property type="entry name" value="Response_reg"/>
    <property type="match status" value="1"/>
</dbReference>
<dbReference type="GO" id="GO:0000156">
    <property type="term" value="F:phosphorelay response regulator activity"/>
    <property type="evidence" value="ECO:0007669"/>
    <property type="project" value="InterPro"/>
</dbReference>
<feature type="domain" description="Response regulatory" evidence="2">
    <location>
        <begin position="3"/>
        <end position="117"/>
    </location>
</feature>
<dbReference type="SMART" id="SM00448">
    <property type="entry name" value="REC"/>
    <property type="match status" value="1"/>
</dbReference>
<organism evidence="4 5">
    <name type="scientific">Flavobacterium caeni</name>
    <dbReference type="NCBI Taxonomy" id="490189"/>
    <lineage>
        <taxon>Bacteria</taxon>
        <taxon>Pseudomonadati</taxon>
        <taxon>Bacteroidota</taxon>
        <taxon>Flavobacteriia</taxon>
        <taxon>Flavobacteriales</taxon>
        <taxon>Flavobacteriaceae</taxon>
        <taxon>Flavobacterium</taxon>
    </lineage>
</organism>
<dbReference type="PANTHER" id="PTHR37299:SF1">
    <property type="entry name" value="STAGE 0 SPORULATION PROTEIN A HOMOLOG"/>
    <property type="match status" value="1"/>
</dbReference>
<dbReference type="AlphaFoldDB" id="A0A1G5GXM1"/>
<accession>A0A1G5GXM1</accession>
<gene>
    <name evidence="4" type="ORF">SAMN02927903_01657</name>
</gene>
<name>A0A1G5GXM1_9FLAO</name>
<dbReference type="SMART" id="SM00850">
    <property type="entry name" value="LytTR"/>
    <property type="match status" value="1"/>
</dbReference>
<evidence type="ECO:0000259" key="2">
    <source>
        <dbReference type="PROSITE" id="PS50110"/>
    </source>
</evidence>
<dbReference type="Proteomes" id="UP000199354">
    <property type="component" value="Unassembled WGS sequence"/>
</dbReference>
<dbReference type="GO" id="GO:0003677">
    <property type="term" value="F:DNA binding"/>
    <property type="evidence" value="ECO:0007669"/>
    <property type="project" value="InterPro"/>
</dbReference>
<dbReference type="InterPro" id="IPR046947">
    <property type="entry name" value="LytR-like"/>
</dbReference>
<evidence type="ECO:0000256" key="1">
    <source>
        <dbReference type="PROSITE-ProRule" id="PRU00169"/>
    </source>
</evidence>
<dbReference type="SUPFAM" id="SSF52172">
    <property type="entry name" value="CheY-like"/>
    <property type="match status" value="1"/>
</dbReference>
<proteinExistence type="predicted"/>
<protein>
    <submittedName>
        <fullName evidence="4">Two component transcriptional regulator, LytTR family</fullName>
    </submittedName>
</protein>
<evidence type="ECO:0000313" key="5">
    <source>
        <dbReference type="Proteomes" id="UP000199354"/>
    </source>
</evidence>
<dbReference type="RefSeq" id="WP_091141826.1">
    <property type="nucleotide sequence ID" value="NZ_FMVF01000007.1"/>
</dbReference>
<reference evidence="4 5" key="1">
    <citation type="submission" date="2016-10" db="EMBL/GenBank/DDBJ databases">
        <authorList>
            <person name="de Groot N.N."/>
        </authorList>
    </citation>
    <scope>NUCLEOTIDE SEQUENCE [LARGE SCALE GENOMIC DNA]</scope>
    <source>
        <strain evidence="4 5">CGMCC 1.7031</strain>
    </source>
</reference>
<dbReference type="InterPro" id="IPR007492">
    <property type="entry name" value="LytTR_DNA-bd_dom"/>
</dbReference>
<evidence type="ECO:0000313" key="4">
    <source>
        <dbReference type="EMBL" id="SCY55890.1"/>
    </source>
</evidence>
<dbReference type="EMBL" id="FMVF01000007">
    <property type="protein sequence ID" value="SCY55890.1"/>
    <property type="molecule type" value="Genomic_DNA"/>
</dbReference>
<keyword evidence="1" id="KW-0597">Phosphoprotein</keyword>
<evidence type="ECO:0000259" key="3">
    <source>
        <dbReference type="PROSITE" id="PS50930"/>
    </source>
</evidence>
<feature type="modified residue" description="4-aspartylphosphate" evidence="1">
    <location>
        <position position="56"/>
    </location>
</feature>